<organism evidence="1">
    <name type="scientific">hydrothermal vent metagenome</name>
    <dbReference type="NCBI Taxonomy" id="652676"/>
    <lineage>
        <taxon>unclassified sequences</taxon>
        <taxon>metagenomes</taxon>
        <taxon>ecological metagenomes</taxon>
    </lineage>
</organism>
<gene>
    <name evidence="1" type="ORF">MNBD_NITROSPINAE01-1684</name>
</gene>
<name>A0A3B1BAE8_9ZZZZ</name>
<protein>
    <recommendedName>
        <fullName evidence="2">Lipoprotein</fullName>
    </recommendedName>
</protein>
<dbReference type="EMBL" id="UOGC01000004">
    <property type="protein sequence ID" value="VAX15266.1"/>
    <property type="molecule type" value="Genomic_DNA"/>
</dbReference>
<dbReference type="AlphaFoldDB" id="A0A3B1BAE8"/>
<sequence>MKKRLGAFYVFGFLACVLFLQGCSEFTEYRFWQVYSMTEPVASSSKVFKDDNISVRFWLDEKKIHFQLKNLTDGPININWAKASFINIDGASHPLANSSSIFTDKRNDPDPSELGAGEVVTDFIAPVDNVKKLEEWTWYVYPMFNLKDERAYENRGKTLGVNLPIQANEKWKVYAFRFKVTSVIPSLQHAH</sequence>
<dbReference type="PROSITE" id="PS51257">
    <property type="entry name" value="PROKAR_LIPOPROTEIN"/>
    <property type="match status" value="1"/>
</dbReference>
<evidence type="ECO:0000313" key="1">
    <source>
        <dbReference type="EMBL" id="VAX15266.1"/>
    </source>
</evidence>
<proteinExistence type="predicted"/>
<reference evidence="1" key="1">
    <citation type="submission" date="2018-06" db="EMBL/GenBank/DDBJ databases">
        <authorList>
            <person name="Zhirakovskaya E."/>
        </authorList>
    </citation>
    <scope>NUCLEOTIDE SEQUENCE</scope>
</reference>
<evidence type="ECO:0008006" key="2">
    <source>
        <dbReference type="Google" id="ProtNLM"/>
    </source>
</evidence>
<accession>A0A3B1BAE8</accession>